<name>A0A444VNK5_9FLAO</name>
<dbReference type="InterPro" id="IPR001296">
    <property type="entry name" value="Glyco_trans_1"/>
</dbReference>
<reference evidence="4 5" key="1">
    <citation type="submission" date="2014-04" db="EMBL/GenBank/DDBJ databases">
        <title>Whole genome of Muricauda olearia.</title>
        <authorList>
            <person name="Zhang X.-H."/>
            <person name="Tang K."/>
        </authorList>
    </citation>
    <scope>NUCLEOTIDE SEQUENCE [LARGE SCALE GENOMIC DNA]</scope>
    <source>
        <strain evidence="4 5">Th120</strain>
    </source>
</reference>
<dbReference type="AlphaFoldDB" id="A0A444VNK5"/>
<dbReference type="Gene3D" id="3.40.50.2000">
    <property type="entry name" value="Glycogen Phosphorylase B"/>
    <property type="match status" value="2"/>
</dbReference>
<organism evidence="4 5">
    <name type="scientific">Flagellimonas olearia</name>
    <dbReference type="NCBI Taxonomy" id="552546"/>
    <lineage>
        <taxon>Bacteria</taxon>
        <taxon>Pseudomonadati</taxon>
        <taxon>Bacteroidota</taxon>
        <taxon>Flavobacteriia</taxon>
        <taxon>Flavobacteriales</taxon>
        <taxon>Flavobacteriaceae</taxon>
        <taxon>Flagellimonas</taxon>
    </lineage>
</organism>
<gene>
    <name evidence="4" type="ORF">DN53_10970</name>
</gene>
<dbReference type="PANTHER" id="PTHR46401">
    <property type="entry name" value="GLYCOSYLTRANSFERASE WBBK-RELATED"/>
    <property type="match status" value="1"/>
</dbReference>
<keyword evidence="1" id="KW-0808">Transferase</keyword>
<protein>
    <recommendedName>
        <fullName evidence="6">Glycosyltransferase</fullName>
    </recommendedName>
</protein>
<sequence length="359" mass="41379">MKEERTLKRPIIVNARFLTQSVTGVQRFAIEVSKRLKRMGVPLIFVSPEDIKNPGVAKELEVKIIGPFRGHLWEQVTLQLYTKLKGGTLVSFCNTAPLFIKDQIVTVHDLSFLRHPDWFSKRFSIVYSFLVPRIIKRAKRVLTVSEFSKKEIVDLIKVEESKIEVVYNGITGFTIQDEPLDSTEYGHLLKEAYILTVSSHHPRKNFKNLIKAFSLMENPSLKLYVIGDFNKNYSNVDIPNTWLKNVVFLENIGDQDLVRFYQNAKLFVYPSFYEGFGIPIIEAISMETMCAVSDIPVFTELFENSVHYFDPTSKESIANSIQYALSNPKSISELQEVRETILKKFSWDKSAKKVMEQFN</sequence>
<proteinExistence type="predicted"/>
<evidence type="ECO:0000259" key="3">
    <source>
        <dbReference type="Pfam" id="PF13439"/>
    </source>
</evidence>
<comment type="caution">
    <text evidence="4">The sequence shown here is derived from an EMBL/GenBank/DDBJ whole genome shotgun (WGS) entry which is preliminary data.</text>
</comment>
<dbReference type="EMBL" id="JJMP01000003">
    <property type="protein sequence ID" value="RYC52391.1"/>
    <property type="molecule type" value="Genomic_DNA"/>
</dbReference>
<evidence type="ECO:0000313" key="4">
    <source>
        <dbReference type="EMBL" id="RYC52391.1"/>
    </source>
</evidence>
<evidence type="ECO:0000313" key="5">
    <source>
        <dbReference type="Proteomes" id="UP000290261"/>
    </source>
</evidence>
<dbReference type="GO" id="GO:0009103">
    <property type="term" value="P:lipopolysaccharide biosynthetic process"/>
    <property type="evidence" value="ECO:0007669"/>
    <property type="project" value="TreeGrafter"/>
</dbReference>
<evidence type="ECO:0000259" key="2">
    <source>
        <dbReference type="Pfam" id="PF00534"/>
    </source>
</evidence>
<evidence type="ECO:0008006" key="6">
    <source>
        <dbReference type="Google" id="ProtNLM"/>
    </source>
</evidence>
<dbReference type="InterPro" id="IPR028098">
    <property type="entry name" value="Glyco_trans_4-like_N"/>
</dbReference>
<dbReference type="SUPFAM" id="SSF53756">
    <property type="entry name" value="UDP-Glycosyltransferase/glycogen phosphorylase"/>
    <property type="match status" value="1"/>
</dbReference>
<dbReference type="PANTHER" id="PTHR46401:SF2">
    <property type="entry name" value="GLYCOSYLTRANSFERASE WBBK-RELATED"/>
    <property type="match status" value="1"/>
</dbReference>
<dbReference type="CDD" id="cd03809">
    <property type="entry name" value="GT4_MtfB-like"/>
    <property type="match status" value="1"/>
</dbReference>
<dbReference type="Pfam" id="PF00534">
    <property type="entry name" value="Glycos_transf_1"/>
    <property type="match status" value="1"/>
</dbReference>
<feature type="domain" description="Glycosyltransferase subfamily 4-like N-terminal" evidence="3">
    <location>
        <begin position="23"/>
        <end position="170"/>
    </location>
</feature>
<accession>A0A444VNK5</accession>
<feature type="domain" description="Glycosyl transferase family 1" evidence="2">
    <location>
        <begin position="185"/>
        <end position="331"/>
    </location>
</feature>
<evidence type="ECO:0000256" key="1">
    <source>
        <dbReference type="ARBA" id="ARBA00022679"/>
    </source>
</evidence>
<dbReference type="Pfam" id="PF13439">
    <property type="entry name" value="Glyco_transf_4"/>
    <property type="match status" value="1"/>
</dbReference>
<keyword evidence="5" id="KW-1185">Reference proteome</keyword>
<dbReference type="Proteomes" id="UP000290261">
    <property type="component" value="Unassembled WGS sequence"/>
</dbReference>
<dbReference type="GO" id="GO:0016757">
    <property type="term" value="F:glycosyltransferase activity"/>
    <property type="evidence" value="ECO:0007669"/>
    <property type="project" value="InterPro"/>
</dbReference>